<organism evidence="2 3">
    <name type="scientific">Austropuccinia psidii MF-1</name>
    <dbReference type="NCBI Taxonomy" id="1389203"/>
    <lineage>
        <taxon>Eukaryota</taxon>
        <taxon>Fungi</taxon>
        <taxon>Dikarya</taxon>
        <taxon>Basidiomycota</taxon>
        <taxon>Pucciniomycotina</taxon>
        <taxon>Pucciniomycetes</taxon>
        <taxon>Pucciniales</taxon>
        <taxon>Sphaerophragmiaceae</taxon>
        <taxon>Austropuccinia</taxon>
    </lineage>
</organism>
<dbReference type="AlphaFoldDB" id="A0A9Q3CBS7"/>
<keyword evidence="3" id="KW-1185">Reference proteome</keyword>
<dbReference type="EMBL" id="AVOT02005838">
    <property type="protein sequence ID" value="MBW0480103.1"/>
    <property type="molecule type" value="Genomic_DNA"/>
</dbReference>
<proteinExistence type="predicted"/>
<protein>
    <submittedName>
        <fullName evidence="2">Uncharacterized protein</fullName>
    </submittedName>
</protein>
<evidence type="ECO:0000313" key="2">
    <source>
        <dbReference type="EMBL" id="MBW0480103.1"/>
    </source>
</evidence>
<dbReference type="Proteomes" id="UP000765509">
    <property type="component" value="Unassembled WGS sequence"/>
</dbReference>
<sequence length="89" mass="10410">MSVQHSPPERQTRSQARAPAVPNPTPRAPLDGTPEAPKLRTKFGRSSTTHPGRKRAKKIKFLFRSSLRFTRTFKDHFQRFWRRWGRGIL</sequence>
<reference evidence="2" key="1">
    <citation type="submission" date="2021-03" db="EMBL/GenBank/DDBJ databases">
        <title>Draft genome sequence of rust myrtle Austropuccinia psidii MF-1, a brazilian biotype.</title>
        <authorList>
            <person name="Quecine M.C."/>
            <person name="Pachon D.M.R."/>
            <person name="Bonatelli M.L."/>
            <person name="Correr F.H."/>
            <person name="Franceschini L.M."/>
            <person name="Leite T.F."/>
            <person name="Margarido G.R.A."/>
            <person name="Almeida C.A."/>
            <person name="Ferrarezi J.A."/>
            <person name="Labate C.A."/>
        </authorList>
    </citation>
    <scope>NUCLEOTIDE SEQUENCE</scope>
    <source>
        <strain evidence="2">MF-1</strain>
    </source>
</reference>
<comment type="caution">
    <text evidence="2">The sequence shown here is derived from an EMBL/GenBank/DDBJ whole genome shotgun (WGS) entry which is preliminary data.</text>
</comment>
<feature type="region of interest" description="Disordered" evidence="1">
    <location>
        <begin position="1"/>
        <end position="54"/>
    </location>
</feature>
<evidence type="ECO:0000256" key="1">
    <source>
        <dbReference type="SAM" id="MobiDB-lite"/>
    </source>
</evidence>
<gene>
    <name evidence="2" type="ORF">O181_019818</name>
</gene>
<name>A0A9Q3CBS7_9BASI</name>
<evidence type="ECO:0000313" key="3">
    <source>
        <dbReference type="Proteomes" id="UP000765509"/>
    </source>
</evidence>
<accession>A0A9Q3CBS7</accession>